<dbReference type="InterPro" id="IPR008327">
    <property type="entry name" value="Sig_transdc_resp-reg_antiterm"/>
</dbReference>
<dbReference type="Pfam" id="PF00072">
    <property type="entry name" value="Response_reg"/>
    <property type="match status" value="1"/>
</dbReference>
<dbReference type="Proteomes" id="UP000199308">
    <property type="component" value="Unassembled WGS sequence"/>
</dbReference>
<feature type="domain" description="Response regulatory" evidence="2">
    <location>
        <begin position="14"/>
        <end position="128"/>
    </location>
</feature>
<dbReference type="SMART" id="SM00448">
    <property type="entry name" value="REC"/>
    <property type="match status" value="1"/>
</dbReference>
<name>A0A1I0CTW7_THASX</name>
<organism evidence="4 5">
    <name type="scientific">Thalassotalea agarivorans</name>
    <name type="common">Thalassomonas agarivorans</name>
    <dbReference type="NCBI Taxonomy" id="349064"/>
    <lineage>
        <taxon>Bacteria</taxon>
        <taxon>Pseudomonadati</taxon>
        <taxon>Pseudomonadota</taxon>
        <taxon>Gammaproteobacteria</taxon>
        <taxon>Alteromonadales</taxon>
        <taxon>Colwelliaceae</taxon>
        <taxon>Thalassotalea</taxon>
    </lineage>
</organism>
<evidence type="ECO:0000313" key="5">
    <source>
        <dbReference type="Proteomes" id="UP000199308"/>
    </source>
</evidence>
<dbReference type="SUPFAM" id="SSF52172">
    <property type="entry name" value="CheY-like"/>
    <property type="match status" value="1"/>
</dbReference>
<evidence type="ECO:0000313" key="4">
    <source>
        <dbReference type="EMBL" id="SET23257.1"/>
    </source>
</evidence>
<evidence type="ECO:0000259" key="3">
    <source>
        <dbReference type="PROSITE" id="PS50921"/>
    </source>
</evidence>
<keyword evidence="5" id="KW-1185">Reference proteome</keyword>
<gene>
    <name evidence="4" type="ORF">SAMN05660429_01328</name>
</gene>
<dbReference type="OrthoDB" id="9782798at2"/>
<dbReference type="PANTHER" id="PTHR43367">
    <property type="match status" value="1"/>
</dbReference>
<reference evidence="4 5" key="1">
    <citation type="submission" date="2016-10" db="EMBL/GenBank/DDBJ databases">
        <authorList>
            <person name="de Groot N.N."/>
        </authorList>
    </citation>
    <scope>NUCLEOTIDE SEQUENCE [LARGE SCALE GENOMIC DNA]</scope>
    <source>
        <strain evidence="4 5">DSM 19706</strain>
    </source>
</reference>
<feature type="domain" description="ANTAR" evidence="3">
    <location>
        <begin position="134"/>
        <end position="195"/>
    </location>
</feature>
<proteinExistence type="predicted"/>
<keyword evidence="1" id="KW-0597">Phosphoprotein</keyword>
<dbReference type="GO" id="GO:0000160">
    <property type="term" value="P:phosphorelay signal transduction system"/>
    <property type="evidence" value="ECO:0007669"/>
    <property type="project" value="InterPro"/>
</dbReference>
<accession>A0A1I0CTW7</accession>
<protein>
    <submittedName>
        <fullName evidence="4">Response regulator receiver and ANTAR domain protein</fullName>
    </submittedName>
</protein>
<feature type="modified residue" description="4-aspartylphosphate" evidence="1">
    <location>
        <position position="64"/>
    </location>
</feature>
<dbReference type="InterPro" id="IPR005561">
    <property type="entry name" value="ANTAR"/>
</dbReference>
<dbReference type="InterPro" id="IPR036388">
    <property type="entry name" value="WH-like_DNA-bd_sf"/>
</dbReference>
<dbReference type="CDD" id="cd00156">
    <property type="entry name" value="REC"/>
    <property type="match status" value="1"/>
</dbReference>
<dbReference type="AlphaFoldDB" id="A0A1I0CTW7"/>
<dbReference type="InterPro" id="IPR011006">
    <property type="entry name" value="CheY-like_superfamily"/>
</dbReference>
<dbReference type="SMART" id="SM01012">
    <property type="entry name" value="ANTAR"/>
    <property type="match status" value="1"/>
</dbReference>
<sequence>MNSKRTLSLSKKLKVLLIEADELKAKAFMQGLDSDKYQVDWLSNSGHSLLKAVESCEPDIVIIDVESPDRDTLDSLNHLSANAPKPVVMFSDDDNTNTINKMIKAGVSAYVAGGTDLTRVQSILETAIARFSEYQSLKQQLVETKQKLSSQKTIQKAKAWLMENKGYSEQDAYHFIRKTAMDNSQTMEAVAKNILSFVSVLGD</sequence>
<evidence type="ECO:0000259" key="2">
    <source>
        <dbReference type="PROSITE" id="PS50110"/>
    </source>
</evidence>
<dbReference type="STRING" id="349064.SAMN05660429_01328"/>
<dbReference type="Gene3D" id="3.40.50.2300">
    <property type="match status" value="1"/>
</dbReference>
<dbReference type="EMBL" id="FOHK01000005">
    <property type="protein sequence ID" value="SET23257.1"/>
    <property type="molecule type" value="Genomic_DNA"/>
</dbReference>
<dbReference type="InterPro" id="IPR001789">
    <property type="entry name" value="Sig_transdc_resp-reg_receiver"/>
</dbReference>
<dbReference type="PANTHER" id="PTHR43367:SF1">
    <property type="entry name" value="TWO-COMPONENT RESPONSE REGULATOR-LIKE APRR6-RELATED"/>
    <property type="match status" value="1"/>
</dbReference>
<dbReference type="PROSITE" id="PS50110">
    <property type="entry name" value="RESPONSE_REGULATORY"/>
    <property type="match status" value="1"/>
</dbReference>
<dbReference type="Gene3D" id="1.10.10.10">
    <property type="entry name" value="Winged helix-like DNA-binding domain superfamily/Winged helix DNA-binding domain"/>
    <property type="match status" value="1"/>
</dbReference>
<dbReference type="RefSeq" id="WP_093328668.1">
    <property type="nucleotide sequence ID" value="NZ_AP027363.1"/>
</dbReference>
<dbReference type="Pfam" id="PF03861">
    <property type="entry name" value="ANTAR"/>
    <property type="match status" value="1"/>
</dbReference>
<dbReference type="GO" id="GO:0003723">
    <property type="term" value="F:RNA binding"/>
    <property type="evidence" value="ECO:0007669"/>
    <property type="project" value="InterPro"/>
</dbReference>
<dbReference type="PIRSF" id="PIRSF036382">
    <property type="entry name" value="RR_antiterm"/>
    <property type="match status" value="1"/>
</dbReference>
<dbReference type="PROSITE" id="PS50921">
    <property type="entry name" value="ANTAR"/>
    <property type="match status" value="1"/>
</dbReference>
<evidence type="ECO:0000256" key="1">
    <source>
        <dbReference type="PROSITE-ProRule" id="PRU00169"/>
    </source>
</evidence>